<accession>A0A0F3N522</accession>
<reference evidence="2 3" key="1">
    <citation type="submission" date="2015-01" db="EMBL/GenBank/DDBJ databases">
        <title>Genome Sequencing of Rickettsiales.</title>
        <authorList>
            <person name="Daugherty S.C."/>
            <person name="Su Q."/>
            <person name="Abolude K."/>
            <person name="Beier-Sexton M."/>
            <person name="Carlyon J.A."/>
            <person name="Carter R."/>
            <person name="Day N.P."/>
            <person name="Dumler S.J."/>
            <person name="Dyachenko V."/>
            <person name="Godinez A."/>
            <person name="Kurtti T.J."/>
            <person name="Lichay M."/>
            <person name="Mullins K.E."/>
            <person name="Ott S."/>
            <person name="Pappas-Brown V."/>
            <person name="Paris D.H."/>
            <person name="Patel P."/>
            <person name="Richards A.L."/>
            <person name="Sadzewicz L."/>
            <person name="Sears K."/>
            <person name="Seidman D."/>
            <person name="Sengamalay N."/>
            <person name="Stenos J."/>
            <person name="Tallon L.J."/>
            <person name="Vincent G."/>
            <person name="Fraser C.M."/>
            <person name="Munderloh U."/>
            <person name="Dunning-Hotopp J.C."/>
        </authorList>
    </citation>
    <scope>NUCLEOTIDE SEQUENCE [LARGE SCALE GENOMIC DNA]</scope>
    <source>
        <strain evidence="2 3">NCH-1</strain>
    </source>
</reference>
<comment type="caution">
    <text evidence="2">The sequence shown here is derived from an EMBL/GenBank/DDBJ whole genome shotgun (WGS) entry which is preliminary data.</text>
</comment>
<protein>
    <submittedName>
        <fullName evidence="2">Putative membrane domain protein</fullName>
    </submittedName>
</protein>
<dbReference type="PATRIC" id="fig|1359161.3.peg.1447"/>
<dbReference type="AlphaFoldDB" id="A0A0F3N522"/>
<sequence length="56" mass="6289">MDMVKKVLEEGGGIYTENSVLVESSDDEETRPLIVGEEQLRKDKESDTNHPQHSST</sequence>
<proteinExistence type="predicted"/>
<name>A0A0F3N522_ANAPH</name>
<evidence type="ECO:0000313" key="3">
    <source>
        <dbReference type="Proteomes" id="UP000033754"/>
    </source>
</evidence>
<feature type="compositionally biased region" description="Basic and acidic residues" evidence="1">
    <location>
        <begin position="38"/>
        <end position="50"/>
    </location>
</feature>
<feature type="region of interest" description="Disordered" evidence="1">
    <location>
        <begin position="18"/>
        <end position="56"/>
    </location>
</feature>
<dbReference type="EMBL" id="LANT01000008">
    <property type="protein sequence ID" value="KJV63183.1"/>
    <property type="molecule type" value="Genomic_DNA"/>
</dbReference>
<organism evidence="2 3">
    <name type="scientific">Anaplasma phagocytophilum str. NCH-1</name>
    <dbReference type="NCBI Taxonomy" id="1359161"/>
    <lineage>
        <taxon>Bacteria</taxon>
        <taxon>Pseudomonadati</taxon>
        <taxon>Pseudomonadota</taxon>
        <taxon>Alphaproteobacteria</taxon>
        <taxon>Rickettsiales</taxon>
        <taxon>Anaplasmataceae</taxon>
        <taxon>Anaplasma</taxon>
        <taxon>phagocytophilum group</taxon>
    </lineage>
</organism>
<evidence type="ECO:0000256" key="1">
    <source>
        <dbReference type="SAM" id="MobiDB-lite"/>
    </source>
</evidence>
<dbReference type="Proteomes" id="UP000033754">
    <property type="component" value="Unassembled WGS sequence"/>
</dbReference>
<evidence type="ECO:0000313" key="2">
    <source>
        <dbReference type="EMBL" id="KJV63183.1"/>
    </source>
</evidence>
<gene>
    <name evidence="2" type="ORF">EPHNCH_1263</name>
</gene>